<sequence>MSLGKRITSPSDAAMDLVVMFQLLAMLNTAIAVNQTGKALDVCEWKRPLLDCTGRGLTELPRGIPNGTKALLLGENFLREIPYDGLLELRSLVRINVTNNLIETPFELPESVMIFTAHGNQLQDIKPIVKNGVKLASV</sequence>
<reference evidence="2" key="1">
    <citation type="submission" date="2022-11" db="UniProtKB">
        <authorList>
            <consortium name="EnsemblMetazoa"/>
        </authorList>
    </citation>
    <scope>IDENTIFICATION</scope>
</reference>
<dbReference type="OMA" id="DACEVCH"/>
<evidence type="ECO:0000256" key="1">
    <source>
        <dbReference type="SAM" id="SignalP"/>
    </source>
</evidence>
<dbReference type="OrthoDB" id="5954366at2759"/>
<protein>
    <submittedName>
        <fullName evidence="2">Uncharacterized protein</fullName>
    </submittedName>
</protein>
<evidence type="ECO:0000313" key="2">
    <source>
        <dbReference type="EnsemblMetazoa" id="XP_038047662.1"/>
    </source>
</evidence>
<dbReference type="InterPro" id="IPR032675">
    <property type="entry name" value="LRR_dom_sf"/>
</dbReference>
<dbReference type="SUPFAM" id="SSF52058">
    <property type="entry name" value="L domain-like"/>
    <property type="match status" value="1"/>
</dbReference>
<accession>A0A913Z7G1</accession>
<keyword evidence="3" id="KW-1185">Reference proteome</keyword>
<dbReference type="AlphaFoldDB" id="A0A913Z7G1"/>
<dbReference type="RefSeq" id="XP_038047662.1">
    <property type="nucleotide sequence ID" value="XM_038191734.1"/>
</dbReference>
<dbReference type="EnsemblMetazoa" id="XM_038191734.1">
    <property type="protein sequence ID" value="XP_038047662.1"/>
    <property type="gene ID" value="LOC119721776"/>
</dbReference>
<organism evidence="2 3">
    <name type="scientific">Patiria miniata</name>
    <name type="common">Bat star</name>
    <name type="synonym">Asterina miniata</name>
    <dbReference type="NCBI Taxonomy" id="46514"/>
    <lineage>
        <taxon>Eukaryota</taxon>
        <taxon>Metazoa</taxon>
        <taxon>Echinodermata</taxon>
        <taxon>Eleutherozoa</taxon>
        <taxon>Asterozoa</taxon>
        <taxon>Asteroidea</taxon>
        <taxon>Valvatacea</taxon>
        <taxon>Valvatida</taxon>
        <taxon>Asterinidae</taxon>
        <taxon>Patiria</taxon>
    </lineage>
</organism>
<feature type="chain" id="PRO_5036825905" evidence="1">
    <location>
        <begin position="33"/>
        <end position="138"/>
    </location>
</feature>
<name>A0A913Z7G1_PATMI</name>
<evidence type="ECO:0000313" key="3">
    <source>
        <dbReference type="Proteomes" id="UP000887568"/>
    </source>
</evidence>
<dbReference type="GeneID" id="119721776"/>
<keyword evidence="1" id="KW-0732">Signal</keyword>
<proteinExistence type="predicted"/>
<dbReference type="Proteomes" id="UP000887568">
    <property type="component" value="Unplaced"/>
</dbReference>
<feature type="signal peptide" evidence="1">
    <location>
        <begin position="1"/>
        <end position="32"/>
    </location>
</feature>
<dbReference type="Gene3D" id="3.80.10.10">
    <property type="entry name" value="Ribonuclease Inhibitor"/>
    <property type="match status" value="1"/>
</dbReference>